<dbReference type="EMBL" id="ML977558">
    <property type="protein sequence ID" value="KAF2007054.1"/>
    <property type="molecule type" value="Genomic_DNA"/>
</dbReference>
<keyword evidence="2" id="KW-1185">Reference proteome</keyword>
<dbReference type="OrthoDB" id="5317242at2759"/>
<reference evidence="1" key="1">
    <citation type="journal article" date="2020" name="Stud. Mycol.">
        <title>101 Dothideomycetes genomes: a test case for predicting lifestyles and emergence of pathogens.</title>
        <authorList>
            <person name="Haridas S."/>
            <person name="Albert R."/>
            <person name="Binder M."/>
            <person name="Bloem J."/>
            <person name="Labutti K."/>
            <person name="Salamov A."/>
            <person name="Andreopoulos B."/>
            <person name="Baker S."/>
            <person name="Barry K."/>
            <person name="Bills G."/>
            <person name="Bluhm B."/>
            <person name="Cannon C."/>
            <person name="Castanera R."/>
            <person name="Culley D."/>
            <person name="Daum C."/>
            <person name="Ezra D."/>
            <person name="Gonzalez J."/>
            <person name="Henrissat B."/>
            <person name="Kuo A."/>
            <person name="Liang C."/>
            <person name="Lipzen A."/>
            <person name="Lutzoni F."/>
            <person name="Magnuson J."/>
            <person name="Mondo S."/>
            <person name="Nolan M."/>
            <person name="Ohm R."/>
            <person name="Pangilinan J."/>
            <person name="Park H.-J."/>
            <person name="Ramirez L."/>
            <person name="Alfaro M."/>
            <person name="Sun H."/>
            <person name="Tritt A."/>
            <person name="Yoshinaga Y."/>
            <person name="Zwiers L.-H."/>
            <person name="Turgeon B."/>
            <person name="Goodwin S."/>
            <person name="Spatafora J."/>
            <person name="Crous P."/>
            <person name="Grigoriev I."/>
        </authorList>
    </citation>
    <scope>NUCLEOTIDE SEQUENCE</scope>
    <source>
        <strain evidence="1">CBS 123094</strain>
    </source>
</reference>
<organism evidence="1 2">
    <name type="scientific">Amniculicola lignicola CBS 123094</name>
    <dbReference type="NCBI Taxonomy" id="1392246"/>
    <lineage>
        <taxon>Eukaryota</taxon>
        <taxon>Fungi</taxon>
        <taxon>Dikarya</taxon>
        <taxon>Ascomycota</taxon>
        <taxon>Pezizomycotina</taxon>
        <taxon>Dothideomycetes</taxon>
        <taxon>Pleosporomycetidae</taxon>
        <taxon>Pleosporales</taxon>
        <taxon>Amniculicolaceae</taxon>
        <taxon>Amniculicola</taxon>
    </lineage>
</organism>
<evidence type="ECO:0000313" key="1">
    <source>
        <dbReference type="EMBL" id="KAF2007054.1"/>
    </source>
</evidence>
<evidence type="ECO:0000313" key="2">
    <source>
        <dbReference type="Proteomes" id="UP000799779"/>
    </source>
</evidence>
<protein>
    <submittedName>
        <fullName evidence="1">Uncharacterized protein</fullName>
    </submittedName>
</protein>
<proteinExistence type="predicted"/>
<sequence>MGFALLTSALPTELKDFFLVTTTQAEASPISPDVQAASATSLFAPYYQPNLLLRLIGPGYGSLPIFTLESGNLHTFASGPHGQGYFEYNSTTLTTNGELQFLAEEQPEGNLGLSDGYLLTVDGKSEGWTICDGLLSSRILRWKGEGEGCVGTVLQAVAEAPY</sequence>
<accession>A0A6A5X0V2</accession>
<dbReference type="AlphaFoldDB" id="A0A6A5X0V2"/>
<dbReference type="Proteomes" id="UP000799779">
    <property type="component" value="Unassembled WGS sequence"/>
</dbReference>
<gene>
    <name evidence="1" type="ORF">P154DRAFT_541862</name>
</gene>
<name>A0A6A5X0V2_9PLEO</name>